<evidence type="ECO:0008006" key="3">
    <source>
        <dbReference type="Google" id="ProtNLM"/>
    </source>
</evidence>
<gene>
    <name evidence="1" type="primary">yoxB</name>
    <name evidence="1" type="ORF">PghCCS26_16040</name>
</gene>
<keyword evidence="2" id="KW-1185">Reference proteome</keyword>
<dbReference type="EMBL" id="BTCL01000004">
    <property type="protein sequence ID" value="GMK44476.1"/>
    <property type="molecule type" value="Genomic_DNA"/>
</dbReference>
<sequence length="250" mass="28540">MLINSNFEKYEAFIRGLPLKPRYSPDDLLVPELNVLREGPIEMYYAPHNDYSNPTARIMIVGLTPGWNQMEIAIRTAKLAMLENKSAQEICKEAKMAARFAGSMRSNLIHMLNELKLHAYFGLADSKALFEDGSPLLQTTSLLRYPVFVNKKNYSGHNPELSKNALLYSYAYQLMNSELHALCHTALIIPLGKAVETVFMRLLSEKKISEEQILWGFPHPSGANGNRQRQFEQTKMEMEKILRNFASLQQ</sequence>
<organism evidence="1 2">
    <name type="scientific">Paenibacillus glycanilyticus</name>
    <dbReference type="NCBI Taxonomy" id="126569"/>
    <lineage>
        <taxon>Bacteria</taxon>
        <taxon>Bacillati</taxon>
        <taxon>Bacillota</taxon>
        <taxon>Bacilli</taxon>
        <taxon>Bacillales</taxon>
        <taxon>Paenibacillaceae</taxon>
        <taxon>Paenibacillus</taxon>
    </lineage>
</organism>
<evidence type="ECO:0000313" key="2">
    <source>
        <dbReference type="Proteomes" id="UP001285921"/>
    </source>
</evidence>
<proteinExistence type="predicted"/>
<evidence type="ECO:0000313" key="1">
    <source>
        <dbReference type="EMBL" id="GMK44476.1"/>
    </source>
</evidence>
<comment type="caution">
    <text evidence="1">The sequence shown here is derived from an EMBL/GenBank/DDBJ whole genome shotgun (WGS) entry which is preliminary data.</text>
</comment>
<accession>A0ABQ6NH92</accession>
<dbReference type="Proteomes" id="UP001285921">
    <property type="component" value="Unassembled WGS sequence"/>
</dbReference>
<dbReference type="RefSeq" id="WP_317979460.1">
    <property type="nucleotide sequence ID" value="NZ_BTCL01000004.1"/>
</dbReference>
<protein>
    <recommendedName>
        <fullName evidence="3">Uracil-DNA glycosylase-like domain-containing protein</fullName>
    </recommendedName>
</protein>
<name>A0ABQ6NH92_9BACL</name>
<reference evidence="1 2" key="1">
    <citation type="submission" date="2023-05" db="EMBL/GenBank/DDBJ databases">
        <title>Draft genome of Paenibacillus sp. CCS26.</title>
        <authorList>
            <person name="Akita H."/>
            <person name="Shinto Y."/>
            <person name="Kimura Z."/>
        </authorList>
    </citation>
    <scope>NUCLEOTIDE SEQUENCE [LARGE SCALE GENOMIC DNA]</scope>
    <source>
        <strain evidence="1 2">CCS26</strain>
    </source>
</reference>